<feature type="domain" description="DUF6533" evidence="3">
    <location>
        <begin position="23"/>
        <end position="68"/>
    </location>
</feature>
<dbReference type="OrthoDB" id="2745317at2759"/>
<dbReference type="Pfam" id="PF20151">
    <property type="entry name" value="DUF6533"/>
    <property type="match status" value="1"/>
</dbReference>
<evidence type="ECO:0000256" key="1">
    <source>
        <dbReference type="SAM" id="MobiDB-lite"/>
    </source>
</evidence>
<dbReference type="Proteomes" id="UP000256964">
    <property type="component" value="Unassembled WGS sequence"/>
</dbReference>
<evidence type="ECO:0000256" key="2">
    <source>
        <dbReference type="SAM" id="Phobius"/>
    </source>
</evidence>
<evidence type="ECO:0000313" key="4">
    <source>
        <dbReference type="EMBL" id="RDX47023.1"/>
    </source>
</evidence>
<dbReference type="EMBL" id="KZ857422">
    <property type="protein sequence ID" value="RDX47023.1"/>
    <property type="molecule type" value="Genomic_DNA"/>
</dbReference>
<evidence type="ECO:0000313" key="5">
    <source>
        <dbReference type="Proteomes" id="UP000256964"/>
    </source>
</evidence>
<organism evidence="4 5">
    <name type="scientific">Lentinus brumalis</name>
    <dbReference type="NCBI Taxonomy" id="2498619"/>
    <lineage>
        <taxon>Eukaryota</taxon>
        <taxon>Fungi</taxon>
        <taxon>Dikarya</taxon>
        <taxon>Basidiomycota</taxon>
        <taxon>Agaricomycotina</taxon>
        <taxon>Agaricomycetes</taxon>
        <taxon>Polyporales</taxon>
        <taxon>Polyporaceae</taxon>
        <taxon>Lentinus</taxon>
    </lineage>
</organism>
<keyword evidence="2" id="KW-0812">Transmembrane</keyword>
<protein>
    <recommendedName>
        <fullName evidence="3">DUF6533 domain-containing protein</fullName>
    </recommendedName>
</protein>
<name>A0A371D3B5_9APHY</name>
<feature type="transmembrane region" description="Helical" evidence="2">
    <location>
        <begin position="102"/>
        <end position="123"/>
    </location>
</feature>
<gene>
    <name evidence="4" type="ORF">OH76DRAFT_1485073</name>
</gene>
<feature type="transmembrane region" description="Helical" evidence="2">
    <location>
        <begin position="23"/>
        <end position="40"/>
    </location>
</feature>
<keyword evidence="2" id="KW-0472">Membrane</keyword>
<accession>A0A371D3B5</accession>
<proteinExistence type="predicted"/>
<sequence>MSSDTDAAAAVVDEFYSIYTEDYCIMAAAVLFIYDAFLTFDREVTWFWTAKRTGASLLFFANRWLTILYFVTVLVTFAPFPSDNVGSQSFAMAPAHSRICRAVTIVARVPLIVADILLIYITWTRLSSWCALKATAGLRPSNSLSLSNILFRGGIVYFAVLFGLNVLHLALSAAAVGDSGNLGESVVTTFTAPLTAVIVSHFLLELQEANKMDVRLDPGDPLCSSRDPYDTAPSFISSLGGFVNPGLSTRSDDDSLELQVRSRSKAPGEEEGGDPPETAKAAAESLYSA</sequence>
<feature type="transmembrane region" description="Helical" evidence="2">
    <location>
        <begin position="186"/>
        <end position="204"/>
    </location>
</feature>
<feature type="region of interest" description="Disordered" evidence="1">
    <location>
        <begin position="246"/>
        <end position="289"/>
    </location>
</feature>
<keyword evidence="5" id="KW-1185">Reference proteome</keyword>
<keyword evidence="2" id="KW-1133">Transmembrane helix</keyword>
<feature type="transmembrane region" description="Helical" evidence="2">
    <location>
        <begin position="61"/>
        <end position="82"/>
    </location>
</feature>
<dbReference type="AlphaFoldDB" id="A0A371D3B5"/>
<evidence type="ECO:0000259" key="3">
    <source>
        <dbReference type="Pfam" id="PF20151"/>
    </source>
</evidence>
<dbReference type="STRING" id="139420.A0A371D3B5"/>
<feature type="transmembrane region" description="Helical" evidence="2">
    <location>
        <begin position="149"/>
        <end position="174"/>
    </location>
</feature>
<dbReference type="InterPro" id="IPR045340">
    <property type="entry name" value="DUF6533"/>
</dbReference>
<reference evidence="4 5" key="1">
    <citation type="journal article" date="2018" name="Biotechnol. Biofuels">
        <title>Integrative visual omics of the white-rot fungus Polyporus brumalis exposes the biotechnological potential of its oxidative enzymes for delignifying raw plant biomass.</title>
        <authorList>
            <person name="Miyauchi S."/>
            <person name="Rancon A."/>
            <person name="Drula E."/>
            <person name="Hage H."/>
            <person name="Chaduli D."/>
            <person name="Favel A."/>
            <person name="Grisel S."/>
            <person name="Henrissat B."/>
            <person name="Herpoel-Gimbert I."/>
            <person name="Ruiz-Duenas F.J."/>
            <person name="Chevret D."/>
            <person name="Hainaut M."/>
            <person name="Lin J."/>
            <person name="Wang M."/>
            <person name="Pangilinan J."/>
            <person name="Lipzen A."/>
            <person name="Lesage-Meessen L."/>
            <person name="Navarro D."/>
            <person name="Riley R."/>
            <person name="Grigoriev I.V."/>
            <person name="Zhou S."/>
            <person name="Raouche S."/>
            <person name="Rosso M.N."/>
        </authorList>
    </citation>
    <scope>NUCLEOTIDE SEQUENCE [LARGE SCALE GENOMIC DNA]</scope>
    <source>
        <strain evidence="4 5">BRFM 1820</strain>
    </source>
</reference>